<evidence type="ECO:0000313" key="2">
    <source>
        <dbReference type="EMBL" id="KNC97093.1"/>
    </source>
</evidence>
<dbReference type="VEuPathDB" id="FungiDB:SPPG_09474"/>
<dbReference type="RefSeq" id="XP_016605133.1">
    <property type="nucleotide sequence ID" value="XM_016757641.1"/>
</dbReference>
<reference evidence="2 3" key="1">
    <citation type="submission" date="2009-08" db="EMBL/GenBank/DDBJ databases">
        <title>The Genome Sequence of Spizellomyces punctatus strain DAOM BR117.</title>
        <authorList>
            <consortium name="The Broad Institute Genome Sequencing Platform"/>
            <person name="Russ C."/>
            <person name="Cuomo C."/>
            <person name="Shea T."/>
            <person name="Young S.K."/>
            <person name="Zeng Q."/>
            <person name="Koehrsen M."/>
            <person name="Haas B."/>
            <person name="Borodovsky M."/>
            <person name="Guigo R."/>
            <person name="Alvarado L."/>
            <person name="Berlin A."/>
            <person name="Bochicchio J."/>
            <person name="Borenstein D."/>
            <person name="Chapman S."/>
            <person name="Chen Z."/>
            <person name="Engels R."/>
            <person name="Freedman E."/>
            <person name="Gellesch M."/>
            <person name="Goldberg J."/>
            <person name="Griggs A."/>
            <person name="Gujja S."/>
            <person name="Heiman D."/>
            <person name="Hepburn T."/>
            <person name="Howarth C."/>
            <person name="Jen D."/>
            <person name="Larson L."/>
            <person name="Lewis B."/>
            <person name="Mehta T."/>
            <person name="Park D."/>
            <person name="Pearson M."/>
            <person name="Roberts A."/>
            <person name="Saif S."/>
            <person name="Shenoy N."/>
            <person name="Sisk P."/>
            <person name="Stolte C."/>
            <person name="Sykes S."/>
            <person name="Thomson T."/>
            <person name="Walk T."/>
            <person name="White J."/>
            <person name="Yandava C."/>
            <person name="Burger G."/>
            <person name="Gray M.W."/>
            <person name="Holland P.W.H."/>
            <person name="King N."/>
            <person name="Lang F.B.F."/>
            <person name="Roger A.J."/>
            <person name="Ruiz-Trillo I."/>
            <person name="Lander E."/>
            <person name="Nusbaum C."/>
        </authorList>
    </citation>
    <scope>NUCLEOTIDE SEQUENCE [LARGE SCALE GENOMIC DNA]</scope>
    <source>
        <strain evidence="2 3">DAOM BR117</strain>
    </source>
</reference>
<gene>
    <name evidence="2" type="ORF">SPPG_09474</name>
</gene>
<dbReference type="Gene3D" id="3.40.50.150">
    <property type="entry name" value="Vaccinia Virus protein VP39"/>
    <property type="match status" value="1"/>
</dbReference>
<evidence type="ECO:0000256" key="1">
    <source>
        <dbReference type="SAM" id="Phobius"/>
    </source>
</evidence>
<evidence type="ECO:0000313" key="3">
    <source>
        <dbReference type="Proteomes" id="UP000053201"/>
    </source>
</evidence>
<sequence length="411" mass="46550">MSRQATLLIRGFLFATVFLAGFFYLLPQAPIVHSPEPPHSLHVPQQEAAPRKPVLPVKPPILPAPTSVSKEVVPSEYSRDRPENIRALFRDEKDSLDVTPVIRKLHLGRRLRISKEINLYPLFGDARGSSLDITYMYRGLNASLSATVITKGEGLMFLQSDVVIPDTLVEEDMPERYQGSAIVLEKLTGKSGLEIGGVSDPFRNVVPIYNVIESLDNSNFAATTLWETSLQDGQKTFKWNPAKDPGIQYVMDVTDMSKLRDAGKFYDFVAACHMLEHIANPLRAVKEMVSVLKPDGYLFLLVPYKKACFDHFRDYTPMSDLLSHWDRHTREEDLSEHFEEIMLLHDLSMDPPAGSLAHFRSRSLRNKDVRGLHQHVFSYELLEQVCQWAGLKTVTQDRTGLHMFALCQKSS</sequence>
<dbReference type="Proteomes" id="UP000053201">
    <property type="component" value="Unassembled WGS sequence"/>
</dbReference>
<protein>
    <recommendedName>
        <fullName evidence="4">Methyltransferase type 11 domain-containing protein</fullName>
    </recommendedName>
</protein>
<evidence type="ECO:0008006" key="4">
    <source>
        <dbReference type="Google" id="ProtNLM"/>
    </source>
</evidence>
<dbReference type="SUPFAM" id="SSF53335">
    <property type="entry name" value="S-adenosyl-L-methionine-dependent methyltransferases"/>
    <property type="match status" value="1"/>
</dbReference>
<dbReference type="InterPro" id="IPR029063">
    <property type="entry name" value="SAM-dependent_MTases_sf"/>
</dbReference>
<dbReference type="OrthoDB" id="10017101at2759"/>
<dbReference type="InParanoid" id="A0A0L0H8W5"/>
<accession>A0A0L0H8W5</accession>
<keyword evidence="1" id="KW-1133">Transmembrane helix</keyword>
<dbReference type="GeneID" id="27692599"/>
<proteinExistence type="predicted"/>
<dbReference type="EMBL" id="KQ257465">
    <property type="protein sequence ID" value="KNC97093.1"/>
    <property type="molecule type" value="Genomic_DNA"/>
</dbReference>
<name>A0A0L0H8W5_SPIPD</name>
<organism evidence="2 3">
    <name type="scientific">Spizellomyces punctatus (strain DAOM BR117)</name>
    <dbReference type="NCBI Taxonomy" id="645134"/>
    <lineage>
        <taxon>Eukaryota</taxon>
        <taxon>Fungi</taxon>
        <taxon>Fungi incertae sedis</taxon>
        <taxon>Chytridiomycota</taxon>
        <taxon>Chytridiomycota incertae sedis</taxon>
        <taxon>Chytridiomycetes</taxon>
        <taxon>Spizellomycetales</taxon>
        <taxon>Spizellomycetaceae</taxon>
        <taxon>Spizellomyces</taxon>
    </lineage>
</organism>
<dbReference type="AlphaFoldDB" id="A0A0L0H8W5"/>
<feature type="transmembrane region" description="Helical" evidence="1">
    <location>
        <begin position="7"/>
        <end position="26"/>
    </location>
</feature>
<keyword evidence="3" id="KW-1185">Reference proteome</keyword>
<keyword evidence="1" id="KW-0812">Transmembrane</keyword>
<keyword evidence="1" id="KW-0472">Membrane</keyword>
<dbReference type="Pfam" id="PF13489">
    <property type="entry name" value="Methyltransf_23"/>
    <property type="match status" value="1"/>
</dbReference>